<dbReference type="SUPFAM" id="SSF49785">
    <property type="entry name" value="Galactose-binding domain-like"/>
    <property type="match status" value="1"/>
</dbReference>
<dbReference type="InterPro" id="IPR039131">
    <property type="entry name" value="NDUFAF1"/>
</dbReference>
<feature type="signal peptide" evidence="2">
    <location>
        <begin position="1"/>
        <end position="21"/>
    </location>
</feature>
<dbReference type="Pfam" id="PF08547">
    <property type="entry name" value="CIA30"/>
    <property type="match status" value="1"/>
</dbReference>
<evidence type="ECO:0000256" key="1">
    <source>
        <dbReference type="ARBA" id="ARBA00007884"/>
    </source>
</evidence>
<comment type="similarity">
    <text evidence="1">Belongs to the CIA30 family.</text>
</comment>
<protein>
    <recommendedName>
        <fullName evidence="3">NADH:ubiquinone oxidoreductase intermediate-associated protein 30 domain-containing protein</fullName>
    </recommendedName>
</protein>
<dbReference type="GO" id="GO:0051082">
    <property type="term" value="F:unfolded protein binding"/>
    <property type="evidence" value="ECO:0007669"/>
    <property type="project" value="TreeGrafter"/>
</dbReference>
<accession>A0A448ZCQ8</accession>
<dbReference type="InterPro" id="IPR013857">
    <property type="entry name" value="NADH-UbQ_OxRdtase-assoc_prot30"/>
</dbReference>
<dbReference type="PANTHER" id="PTHR13194:SF19">
    <property type="entry name" value="NAD(P)-BINDING ROSSMANN-FOLD SUPERFAMILY PROTEIN"/>
    <property type="match status" value="1"/>
</dbReference>
<reference evidence="4 5" key="1">
    <citation type="submission" date="2019-01" db="EMBL/GenBank/DDBJ databases">
        <authorList>
            <person name="Ferrante I. M."/>
        </authorList>
    </citation>
    <scope>NUCLEOTIDE SEQUENCE [LARGE SCALE GENOMIC DNA]</scope>
    <source>
        <strain evidence="4 5">B856</strain>
    </source>
</reference>
<dbReference type="PANTHER" id="PTHR13194">
    <property type="entry name" value="COMPLEX I INTERMEDIATE-ASSOCIATED PROTEIN 30"/>
    <property type="match status" value="1"/>
</dbReference>
<dbReference type="EMBL" id="CAACVS010000236">
    <property type="protein sequence ID" value="VEU39829.1"/>
    <property type="molecule type" value="Genomic_DNA"/>
</dbReference>
<proteinExistence type="inferred from homology"/>
<name>A0A448ZCQ8_9STRA</name>
<organism evidence="4 5">
    <name type="scientific">Pseudo-nitzschia multistriata</name>
    <dbReference type="NCBI Taxonomy" id="183589"/>
    <lineage>
        <taxon>Eukaryota</taxon>
        <taxon>Sar</taxon>
        <taxon>Stramenopiles</taxon>
        <taxon>Ochrophyta</taxon>
        <taxon>Bacillariophyta</taxon>
        <taxon>Bacillariophyceae</taxon>
        <taxon>Bacillariophycidae</taxon>
        <taxon>Bacillariales</taxon>
        <taxon>Bacillariaceae</taxon>
        <taxon>Pseudo-nitzschia</taxon>
    </lineage>
</organism>
<gene>
    <name evidence="4" type="ORF">PSNMU_V1.4_AUG-EV-PASAV3_0067050</name>
</gene>
<evidence type="ECO:0000259" key="3">
    <source>
        <dbReference type="Pfam" id="PF08547"/>
    </source>
</evidence>
<feature type="domain" description="NADH:ubiquinone oxidoreductase intermediate-associated protein 30" evidence="3">
    <location>
        <begin position="67"/>
        <end position="263"/>
    </location>
</feature>
<sequence length="410" mass="45083">MQKVGSLALLFVVQKTSLVCGFASPQIVAERQHEAAFRHQHAFRLSSSGASSTSEIRSDYSYDTLFDFADSEKGADAVSKFDRIDDAIMGGISTSSLRLKSCTEANGTDDSSYASWSGVCRLDGGGFCGTRTLPFVDGKPLEVGADKEGLFLVVKLASDDEPERRVWKVTTRNLNNARSEQLYQAEFQIQKKEGGKSDSGWETIRVPFSSFVQVRGPRVIENGPPLDPTGGLFQIGMSLSKFQIASNTTELPNFRPGYFELQIREIGLYGTASSKAAQATTSNIQTLTKKEAEQQRPAALKILLPLLKLFFSEQRNRQKSATRLLKARGLNQLEIAVFGIRRKATSKGMVLALADFFMRLSSTTVRLSLFWTLKLALFYPLVTTRKIARKLAAVFSKKPTAQGSDALGSE</sequence>
<dbReference type="OrthoDB" id="426386at2759"/>
<dbReference type="AlphaFoldDB" id="A0A448ZCQ8"/>
<dbReference type="Proteomes" id="UP000291116">
    <property type="component" value="Unassembled WGS sequence"/>
</dbReference>
<keyword evidence="2" id="KW-0732">Signal</keyword>
<dbReference type="GO" id="GO:0010257">
    <property type="term" value="P:NADH dehydrogenase complex assembly"/>
    <property type="evidence" value="ECO:0007669"/>
    <property type="project" value="TreeGrafter"/>
</dbReference>
<keyword evidence="5" id="KW-1185">Reference proteome</keyword>
<feature type="chain" id="PRO_5019290943" description="NADH:ubiquinone oxidoreductase intermediate-associated protein 30 domain-containing protein" evidence="2">
    <location>
        <begin position="22"/>
        <end position="410"/>
    </location>
</feature>
<dbReference type="InterPro" id="IPR008979">
    <property type="entry name" value="Galactose-bd-like_sf"/>
</dbReference>
<evidence type="ECO:0000313" key="5">
    <source>
        <dbReference type="Proteomes" id="UP000291116"/>
    </source>
</evidence>
<evidence type="ECO:0000313" key="4">
    <source>
        <dbReference type="EMBL" id="VEU39829.1"/>
    </source>
</evidence>
<evidence type="ECO:0000256" key="2">
    <source>
        <dbReference type="SAM" id="SignalP"/>
    </source>
</evidence>